<dbReference type="InterPro" id="IPR011032">
    <property type="entry name" value="GroES-like_sf"/>
</dbReference>
<gene>
    <name evidence="6" type="ORF">CDAR_240841</name>
</gene>
<organism evidence="6 7">
    <name type="scientific">Caerostris darwini</name>
    <dbReference type="NCBI Taxonomy" id="1538125"/>
    <lineage>
        <taxon>Eukaryota</taxon>
        <taxon>Metazoa</taxon>
        <taxon>Ecdysozoa</taxon>
        <taxon>Arthropoda</taxon>
        <taxon>Chelicerata</taxon>
        <taxon>Arachnida</taxon>
        <taxon>Araneae</taxon>
        <taxon>Araneomorphae</taxon>
        <taxon>Entelegynae</taxon>
        <taxon>Araneoidea</taxon>
        <taxon>Araneidae</taxon>
        <taxon>Caerostris</taxon>
    </lineage>
</organism>
<evidence type="ECO:0000313" key="7">
    <source>
        <dbReference type="Proteomes" id="UP001054837"/>
    </source>
</evidence>
<evidence type="ECO:0000256" key="1">
    <source>
        <dbReference type="ARBA" id="ARBA00001947"/>
    </source>
</evidence>
<comment type="cofactor">
    <cofactor evidence="1">
        <name>Zn(2+)</name>
        <dbReference type="ChEBI" id="CHEBI:29105"/>
    </cofactor>
</comment>
<accession>A0AAV4TIE9</accession>
<dbReference type="AlphaFoldDB" id="A0AAV4TIE9"/>
<reference evidence="6 7" key="1">
    <citation type="submission" date="2021-06" db="EMBL/GenBank/DDBJ databases">
        <title>Caerostris darwini draft genome.</title>
        <authorList>
            <person name="Kono N."/>
            <person name="Arakawa K."/>
        </authorList>
    </citation>
    <scope>NUCLEOTIDE SEQUENCE [LARGE SCALE GENOMIC DNA]</scope>
</reference>
<keyword evidence="2" id="KW-0479">Metal-binding</keyword>
<dbReference type="Gene3D" id="3.40.50.720">
    <property type="entry name" value="NAD(P)-binding Rossmann-like Domain"/>
    <property type="match status" value="1"/>
</dbReference>
<dbReference type="PANTHER" id="PTHR43880:SF12">
    <property type="entry name" value="ALCOHOL DEHYDROGENASE CLASS-3"/>
    <property type="match status" value="1"/>
</dbReference>
<comment type="caution">
    <text evidence="6">The sequence shown here is derived from an EMBL/GenBank/DDBJ whole genome shotgun (WGS) entry which is preliminary data.</text>
</comment>
<dbReference type="PANTHER" id="PTHR43880">
    <property type="entry name" value="ALCOHOL DEHYDROGENASE"/>
    <property type="match status" value="1"/>
</dbReference>
<feature type="domain" description="Alcohol dehydrogenase-like C-terminal" evidence="5">
    <location>
        <begin position="113"/>
        <end position="230"/>
    </location>
</feature>
<dbReference type="GO" id="GO:0051903">
    <property type="term" value="F:S-(hydroxymethyl)glutathione dehydrogenase [NAD(P)+] activity"/>
    <property type="evidence" value="ECO:0007669"/>
    <property type="project" value="TreeGrafter"/>
</dbReference>
<feature type="non-terminal residue" evidence="6">
    <location>
        <position position="1"/>
    </location>
</feature>
<evidence type="ECO:0000256" key="3">
    <source>
        <dbReference type="ARBA" id="ARBA00022833"/>
    </source>
</evidence>
<name>A0AAV4TIE9_9ARAC</name>
<dbReference type="Pfam" id="PF00107">
    <property type="entry name" value="ADH_zinc_N"/>
    <property type="match status" value="1"/>
</dbReference>
<keyword evidence="7" id="KW-1185">Reference proteome</keyword>
<protein>
    <submittedName>
        <fullName evidence="6">Alcohol dehydrogenase class-3</fullName>
    </submittedName>
</protein>
<dbReference type="SUPFAM" id="SSF50129">
    <property type="entry name" value="GroES-like"/>
    <property type="match status" value="2"/>
</dbReference>
<dbReference type="GO" id="GO:0046294">
    <property type="term" value="P:formaldehyde catabolic process"/>
    <property type="evidence" value="ECO:0007669"/>
    <property type="project" value="TreeGrafter"/>
</dbReference>
<dbReference type="FunFam" id="3.40.50.720:FF:000003">
    <property type="entry name" value="S-(hydroxymethyl)glutathione dehydrogenase"/>
    <property type="match status" value="1"/>
</dbReference>
<evidence type="ECO:0000256" key="2">
    <source>
        <dbReference type="ARBA" id="ARBA00022723"/>
    </source>
</evidence>
<dbReference type="InterPro" id="IPR013149">
    <property type="entry name" value="ADH-like_C"/>
</dbReference>
<dbReference type="GO" id="GO:0008270">
    <property type="term" value="F:zinc ion binding"/>
    <property type="evidence" value="ECO:0007669"/>
    <property type="project" value="TreeGrafter"/>
</dbReference>
<keyword evidence="3" id="KW-0862">Zinc</keyword>
<sequence length="287" mass="30975">DKVVLCFMSWCGECDYCKGKKTHRCRKTTMNHLQIDGTSRIKCKGKELSQMNTISTFSEYTVTSEYNVAKVNPAANTNILCLAGCCIPTGYGAVINDAQVTPGSSCAVWGLGGVGMCVIMACRDSGASKIIGIDLNPNKFNLAKELGCTDVLNPKDVNIPETLAEMTDGGPDFCFVSVGSIPAMEQAFISCHPFWGKTVIIGLSETGATMRAGVWELILGRTLLGTNYGGCRPRLAIPGLVDKVLSGQIQLEKLISHKLPLEKINEGFNMLRSGESIRSIIDFDMKS</sequence>
<keyword evidence="4" id="KW-0520">NAD</keyword>
<proteinExistence type="predicted"/>
<evidence type="ECO:0000256" key="4">
    <source>
        <dbReference type="ARBA" id="ARBA00023027"/>
    </source>
</evidence>
<dbReference type="InterPro" id="IPR036291">
    <property type="entry name" value="NAD(P)-bd_dom_sf"/>
</dbReference>
<dbReference type="Proteomes" id="UP001054837">
    <property type="component" value="Unassembled WGS sequence"/>
</dbReference>
<dbReference type="Gene3D" id="3.90.180.10">
    <property type="entry name" value="Medium-chain alcohol dehydrogenases, catalytic domain"/>
    <property type="match status" value="1"/>
</dbReference>
<evidence type="ECO:0000259" key="5">
    <source>
        <dbReference type="Pfam" id="PF00107"/>
    </source>
</evidence>
<evidence type="ECO:0000313" key="6">
    <source>
        <dbReference type="EMBL" id="GIY44851.1"/>
    </source>
</evidence>
<dbReference type="SUPFAM" id="SSF51735">
    <property type="entry name" value="NAD(P)-binding Rossmann-fold domains"/>
    <property type="match status" value="1"/>
</dbReference>
<dbReference type="GO" id="GO:0005829">
    <property type="term" value="C:cytosol"/>
    <property type="evidence" value="ECO:0007669"/>
    <property type="project" value="TreeGrafter"/>
</dbReference>
<dbReference type="EMBL" id="BPLQ01009579">
    <property type="protein sequence ID" value="GIY44851.1"/>
    <property type="molecule type" value="Genomic_DNA"/>
</dbReference>